<dbReference type="GO" id="GO:1905515">
    <property type="term" value="P:non-motile cilium assembly"/>
    <property type="evidence" value="ECO:0007669"/>
    <property type="project" value="InterPro"/>
</dbReference>
<keyword evidence="3" id="KW-1185">Reference proteome</keyword>
<dbReference type="GO" id="GO:0036064">
    <property type="term" value="C:ciliary basal body"/>
    <property type="evidence" value="ECO:0007669"/>
    <property type="project" value="TreeGrafter"/>
</dbReference>
<proteinExistence type="predicted"/>
<dbReference type="GO" id="GO:0043005">
    <property type="term" value="C:neuron projection"/>
    <property type="evidence" value="ECO:0007669"/>
    <property type="project" value="TreeGrafter"/>
</dbReference>
<name>A0AAV0WZ66_9HEMI</name>
<evidence type="ECO:0000313" key="3">
    <source>
        <dbReference type="Proteomes" id="UP001160148"/>
    </source>
</evidence>
<dbReference type="GO" id="GO:0034464">
    <property type="term" value="C:BBSome"/>
    <property type="evidence" value="ECO:0007669"/>
    <property type="project" value="InterPro"/>
</dbReference>
<sequence>MAIPLFSLQLRHSIIPHLVTIGKYDGSHHCLTAATSENKARILIHSPHRPEKDISYLNINQKITALVAGKAIPNDEKDILVVGTVGSVLAYNVDLNSDLFFKEVSKSLRNCTYLNRI</sequence>
<dbReference type="PANTHER" id="PTHR32465">
    <property type="entry name" value="BARDET-BIEDL SYNDROME 2 PROTEIN"/>
    <property type="match status" value="1"/>
</dbReference>
<dbReference type="PANTHER" id="PTHR32465:SF0">
    <property type="entry name" value="BARDET-BIEDL SYNDROME 2 PROTEIN"/>
    <property type="match status" value="1"/>
</dbReference>
<reference evidence="2 3" key="1">
    <citation type="submission" date="2023-01" db="EMBL/GenBank/DDBJ databases">
        <authorList>
            <person name="Whitehead M."/>
        </authorList>
    </citation>
    <scope>NUCLEOTIDE SEQUENCE [LARGE SCALE GENOMIC DNA]</scope>
</reference>
<dbReference type="InterPro" id="IPR029430">
    <property type="entry name" value="BBS2_N"/>
</dbReference>
<dbReference type="AlphaFoldDB" id="A0AAV0WZ66"/>
<dbReference type="Proteomes" id="UP001160148">
    <property type="component" value="Unassembled WGS sequence"/>
</dbReference>
<evidence type="ECO:0000259" key="1">
    <source>
        <dbReference type="Pfam" id="PF14781"/>
    </source>
</evidence>
<dbReference type="GO" id="GO:0031514">
    <property type="term" value="C:motile cilium"/>
    <property type="evidence" value="ECO:0007669"/>
    <property type="project" value="TreeGrafter"/>
</dbReference>
<feature type="domain" description="Ciliary BBSome complex subunit 2 N-terminal" evidence="1">
    <location>
        <begin position="20"/>
        <end position="105"/>
    </location>
</feature>
<protein>
    <recommendedName>
        <fullName evidence="1">Ciliary BBSome complex subunit 2 N-terminal domain-containing protein</fullName>
    </recommendedName>
</protein>
<gene>
    <name evidence="2" type="ORF">MEUPH1_LOCUS16177</name>
</gene>
<accession>A0AAV0WZ66</accession>
<dbReference type="GO" id="GO:0016020">
    <property type="term" value="C:membrane"/>
    <property type="evidence" value="ECO:0007669"/>
    <property type="project" value="TreeGrafter"/>
</dbReference>
<comment type="caution">
    <text evidence="2">The sequence shown here is derived from an EMBL/GenBank/DDBJ whole genome shotgun (WGS) entry which is preliminary data.</text>
</comment>
<evidence type="ECO:0000313" key="2">
    <source>
        <dbReference type="EMBL" id="CAI6360939.1"/>
    </source>
</evidence>
<dbReference type="InterPro" id="IPR016616">
    <property type="entry name" value="Bardet-Biedl_syndrome_2_prot"/>
</dbReference>
<dbReference type="EMBL" id="CARXXK010000003">
    <property type="protein sequence ID" value="CAI6360939.1"/>
    <property type="molecule type" value="Genomic_DNA"/>
</dbReference>
<dbReference type="Pfam" id="PF14781">
    <property type="entry name" value="BBS2_N"/>
    <property type="match status" value="1"/>
</dbReference>
<organism evidence="2 3">
    <name type="scientific">Macrosiphum euphorbiae</name>
    <name type="common">potato aphid</name>
    <dbReference type="NCBI Taxonomy" id="13131"/>
    <lineage>
        <taxon>Eukaryota</taxon>
        <taxon>Metazoa</taxon>
        <taxon>Ecdysozoa</taxon>
        <taxon>Arthropoda</taxon>
        <taxon>Hexapoda</taxon>
        <taxon>Insecta</taxon>
        <taxon>Pterygota</taxon>
        <taxon>Neoptera</taxon>
        <taxon>Paraneoptera</taxon>
        <taxon>Hemiptera</taxon>
        <taxon>Sternorrhyncha</taxon>
        <taxon>Aphidomorpha</taxon>
        <taxon>Aphidoidea</taxon>
        <taxon>Aphididae</taxon>
        <taxon>Macrosiphini</taxon>
        <taxon>Macrosiphum</taxon>
    </lineage>
</organism>